<dbReference type="Proteomes" id="UP001596052">
    <property type="component" value="Unassembled WGS sequence"/>
</dbReference>
<proteinExistence type="predicted"/>
<gene>
    <name evidence="2" type="ORF">ACFQDI_19245</name>
</gene>
<feature type="compositionally biased region" description="Polar residues" evidence="1">
    <location>
        <begin position="58"/>
        <end position="67"/>
    </location>
</feature>
<protein>
    <recommendedName>
        <fullName evidence="4">Outer membrane protein beta-barrel domain-containing protein</fullName>
    </recommendedName>
</protein>
<sequence length="265" mass="27837">MGIPPPPPGYGTTPAGYSPPPPSVPAYPNSLPPSSISSNVTAPPPYVDPYASAPPPGQVSSYTPQGVSNYSSPPASAANYGARPGSNMVNFNNLEAYYRYVAPKANNLSGANTIGGTLTVALFNPLYLKFGASWGSGGGGSVTGVTKGNYDFASIQAGVGFHTSLINEKLTFVAEAGLVYASLKAQDTTVSFSDGSIYVRPALRFTPMDWLELQAGVTVSSADKYDSKMVDLSSYFRVLPMFDVGVGGDFGNTTRAFRTSLRLRW</sequence>
<dbReference type="RefSeq" id="WP_377169856.1">
    <property type="nucleotide sequence ID" value="NZ_JBHSMQ010000008.1"/>
</dbReference>
<evidence type="ECO:0000313" key="3">
    <source>
        <dbReference type="Proteomes" id="UP001596052"/>
    </source>
</evidence>
<feature type="region of interest" description="Disordered" evidence="1">
    <location>
        <begin position="1"/>
        <end position="68"/>
    </location>
</feature>
<organism evidence="2 3">
    <name type="scientific">Prosthecobacter fluviatilis</name>
    <dbReference type="NCBI Taxonomy" id="445931"/>
    <lineage>
        <taxon>Bacteria</taxon>
        <taxon>Pseudomonadati</taxon>
        <taxon>Verrucomicrobiota</taxon>
        <taxon>Verrucomicrobiia</taxon>
        <taxon>Verrucomicrobiales</taxon>
        <taxon>Verrucomicrobiaceae</taxon>
        <taxon>Prosthecobacter</taxon>
    </lineage>
</organism>
<name>A0ABW0KWM7_9BACT</name>
<feature type="compositionally biased region" description="Pro residues" evidence="1">
    <location>
        <begin position="42"/>
        <end position="57"/>
    </location>
</feature>
<comment type="caution">
    <text evidence="2">The sequence shown here is derived from an EMBL/GenBank/DDBJ whole genome shotgun (WGS) entry which is preliminary data.</text>
</comment>
<dbReference type="EMBL" id="JBHSMQ010000008">
    <property type="protein sequence ID" value="MFC5457011.1"/>
    <property type="molecule type" value="Genomic_DNA"/>
</dbReference>
<evidence type="ECO:0000256" key="1">
    <source>
        <dbReference type="SAM" id="MobiDB-lite"/>
    </source>
</evidence>
<evidence type="ECO:0008006" key="4">
    <source>
        <dbReference type="Google" id="ProtNLM"/>
    </source>
</evidence>
<evidence type="ECO:0000313" key="2">
    <source>
        <dbReference type="EMBL" id="MFC5457011.1"/>
    </source>
</evidence>
<keyword evidence="3" id="KW-1185">Reference proteome</keyword>
<reference evidence="3" key="1">
    <citation type="journal article" date="2019" name="Int. J. Syst. Evol. Microbiol.">
        <title>The Global Catalogue of Microorganisms (GCM) 10K type strain sequencing project: providing services to taxonomists for standard genome sequencing and annotation.</title>
        <authorList>
            <consortium name="The Broad Institute Genomics Platform"/>
            <consortium name="The Broad Institute Genome Sequencing Center for Infectious Disease"/>
            <person name="Wu L."/>
            <person name="Ma J."/>
        </authorList>
    </citation>
    <scope>NUCLEOTIDE SEQUENCE [LARGE SCALE GENOMIC DNA]</scope>
    <source>
        <strain evidence="3">CGMCC 4.1469</strain>
    </source>
</reference>
<feature type="compositionally biased region" description="Low complexity" evidence="1">
    <location>
        <begin position="26"/>
        <end position="39"/>
    </location>
</feature>
<accession>A0ABW0KWM7</accession>